<evidence type="ECO:0000256" key="3">
    <source>
        <dbReference type="ARBA" id="ARBA00023163"/>
    </source>
</evidence>
<feature type="domain" description="HTH lacI-type" evidence="4">
    <location>
        <begin position="4"/>
        <end position="58"/>
    </location>
</feature>
<dbReference type="InterPro" id="IPR010982">
    <property type="entry name" value="Lambda_DNA-bd_dom_sf"/>
</dbReference>
<evidence type="ECO:0000256" key="1">
    <source>
        <dbReference type="ARBA" id="ARBA00023015"/>
    </source>
</evidence>
<sequence length="354" mass="37936">MSGASIKDVARRAGVSVGTTSNVLNRPELVRPETRAKVLAAIDELGFVRNESARQLRSGGSRMLAYVVLDAGNPFFTDVARGIDEVARDAGFALFLCNSDQDPAREEEYLDQLLQHRVHGALITAVDYANPKLLALRALGVPVVLVDRAPQESADWCSVGVDDVQGGDLAITHLLKQGHRRIAFVGGPLSITQVSDRLLGCRRGIARLGLAEETLVNVITDAPNVAEGRRAGEWLGGLPVNRRPSATVCANDLLALGVLQQMTSRGIAVPDQMAIVGYDDIEFAAAAAVPLTSVSQPRLSIGRSAARLLLMEAEAGSDHNHQHIQFPPKLVVRASSTTAPDPVRSAHRVIRPQR</sequence>
<dbReference type="PANTHER" id="PTHR30146">
    <property type="entry name" value="LACI-RELATED TRANSCRIPTIONAL REPRESSOR"/>
    <property type="match status" value="1"/>
</dbReference>
<keyword evidence="2" id="KW-0238">DNA-binding</keyword>
<dbReference type="PROSITE" id="PS50932">
    <property type="entry name" value="HTH_LACI_2"/>
    <property type="match status" value="1"/>
</dbReference>
<proteinExistence type="predicted"/>
<dbReference type="Gene3D" id="1.10.260.40">
    <property type="entry name" value="lambda repressor-like DNA-binding domains"/>
    <property type="match status" value="1"/>
</dbReference>
<evidence type="ECO:0000313" key="5">
    <source>
        <dbReference type="EMBL" id="GIH02293.1"/>
    </source>
</evidence>
<dbReference type="CDD" id="cd06293">
    <property type="entry name" value="PBP1_LacI-like"/>
    <property type="match status" value="1"/>
</dbReference>
<accession>A0A8J3VDJ3</accession>
<dbReference type="Gene3D" id="3.40.50.2300">
    <property type="match status" value="2"/>
</dbReference>
<dbReference type="RefSeq" id="WP_203906205.1">
    <property type="nucleotide sequence ID" value="NZ_BONY01000001.1"/>
</dbReference>
<dbReference type="GO" id="GO:0003700">
    <property type="term" value="F:DNA-binding transcription factor activity"/>
    <property type="evidence" value="ECO:0007669"/>
    <property type="project" value="TreeGrafter"/>
</dbReference>
<dbReference type="SUPFAM" id="SSF53822">
    <property type="entry name" value="Periplasmic binding protein-like I"/>
    <property type="match status" value="1"/>
</dbReference>
<dbReference type="Proteomes" id="UP000612899">
    <property type="component" value="Unassembled WGS sequence"/>
</dbReference>
<dbReference type="SUPFAM" id="SSF47413">
    <property type="entry name" value="lambda repressor-like DNA-binding domains"/>
    <property type="match status" value="1"/>
</dbReference>
<protein>
    <submittedName>
        <fullName evidence="5">LacI family transcriptional regulator</fullName>
    </submittedName>
</protein>
<dbReference type="InterPro" id="IPR000843">
    <property type="entry name" value="HTH_LacI"/>
</dbReference>
<evidence type="ECO:0000313" key="6">
    <source>
        <dbReference type="Proteomes" id="UP000612899"/>
    </source>
</evidence>
<dbReference type="CDD" id="cd01392">
    <property type="entry name" value="HTH_LacI"/>
    <property type="match status" value="1"/>
</dbReference>
<gene>
    <name evidence="5" type="primary">lacI_3</name>
    <name evidence="5" type="ORF">Rhe02_03600</name>
</gene>
<dbReference type="GO" id="GO:0000976">
    <property type="term" value="F:transcription cis-regulatory region binding"/>
    <property type="evidence" value="ECO:0007669"/>
    <property type="project" value="TreeGrafter"/>
</dbReference>
<dbReference type="Pfam" id="PF00356">
    <property type="entry name" value="LacI"/>
    <property type="match status" value="1"/>
</dbReference>
<reference evidence="5" key="1">
    <citation type="submission" date="2021-01" db="EMBL/GenBank/DDBJ databases">
        <title>Whole genome shotgun sequence of Rhizocola hellebori NBRC 109834.</title>
        <authorList>
            <person name="Komaki H."/>
            <person name="Tamura T."/>
        </authorList>
    </citation>
    <scope>NUCLEOTIDE SEQUENCE</scope>
    <source>
        <strain evidence="5">NBRC 109834</strain>
    </source>
</reference>
<dbReference type="EMBL" id="BONY01000001">
    <property type="protein sequence ID" value="GIH02293.1"/>
    <property type="molecule type" value="Genomic_DNA"/>
</dbReference>
<organism evidence="5 6">
    <name type="scientific">Rhizocola hellebori</name>
    <dbReference type="NCBI Taxonomy" id="1392758"/>
    <lineage>
        <taxon>Bacteria</taxon>
        <taxon>Bacillati</taxon>
        <taxon>Actinomycetota</taxon>
        <taxon>Actinomycetes</taxon>
        <taxon>Micromonosporales</taxon>
        <taxon>Micromonosporaceae</taxon>
        <taxon>Rhizocola</taxon>
    </lineage>
</organism>
<dbReference type="SMART" id="SM00354">
    <property type="entry name" value="HTH_LACI"/>
    <property type="match status" value="1"/>
</dbReference>
<dbReference type="PANTHER" id="PTHR30146:SF109">
    <property type="entry name" value="HTH-TYPE TRANSCRIPTIONAL REGULATOR GALS"/>
    <property type="match status" value="1"/>
</dbReference>
<dbReference type="InterPro" id="IPR028082">
    <property type="entry name" value="Peripla_BP_I"/>
</dbReference>
<dbReference type="Pfam" id="PF13377">
    <property type="entry name" value="Peripla_BP_3"/>
    <property type="match status" value="1"/>
</dbReference>
<dbReference type="InterPro" id="IPR046335">
    <property type="entry name" value="LacI/GalR-like_sensor"/>
</dbReference>
<dbReference type="AlphaFoldDB" id="A0A8J3VDJ3"/>
<keyword evidence="6" id="KW-1185">Reference proteome</keyword>
<keyword evidence="3" id="KW-0804">Transcription</keyword>
<evidence type="ECO:0000259" key="4">
    <source>
        <dbReference type="PROSITE" id="PS50932"/>
    </source>
</evidence>
<keyword evidence="1" id="KW-0805">Transcription regulation</keyword>
<name>A0A8J3VDJ3_9ACTN</name>
<comment type="caution">
    <text evidence="5">The sequence shown here is derived from an EMBL/GenBank/DDBJ whole genome shotgun (WGS) entry which is preliminary data.</text>
</comment>
<evidence type="ECO:0000256" key="2">
    <source>
        <dbReference type="ARBA" id="ARBA00023125"/>
    </source>
</evidence>